<dbReference type="SMART" id="SM00404">
    <property type="entry name" value="PTPc_motif"/>
    <property type="match status" value="1"/>
</dbReference>
<dbReference type="PROSITE" id="PS50056">
    <property type="entry name" value="TYR_PHOSPHATASE_2"/>
    <property type="match status" value="1"/>
</dbReference>
<dbReference type="InterPro" id="IPR016130">
    <property type="entry name" value="Tyr_Pase_AS"/>
</dbReference>
<organism evidence="2 3">
    <name type="scientific">Thalassotalea fonticola</name>
    <dbReference type="NCBI Taxonomy" id="3065649"/>
    <lineage>
        <taxon>Bacteria</taxon>
        <taxon>Pseudomonadati</taxon>
        <taxon>Pseudomonadota</taxon>
        <taxon>Gammaproteobacteria</taxon>
        <taxon>Alteromonadales</taxon>
        <taxon>Colwelliaceae</taxon>
        <taxon>Thalassotalea</taxon>
    </lineage>
</organism>
<feature type="domain" description="Tyrosine specific protein phosphatases" evidence="1">
    <location>
        <begin position="90"/>
        <end position="157"/>
    </location>
</feature>
<reference evidence="2 3" key="1">
    <citation type="submission" date="2023-09" db="EMBL/GenBank/DDBJ databases">
        <authorList>
            <person name="Qi X."/>
        </authorList>
    </citation>
    <scope>NUCLEOTIDE SEQUENCE [LARGE SCALE GENOMIC DNA]</scope>
    <source>
        <strain evidence="2 3">S1-1</strain>
    </source>
</reference>
<evidence type="ECO:0000313" key="2">
    <source>
        <dbReference type="EMBL" id="WOH37060.1"/>
    </source>
</evidence>
<dbReference type="InterPro" id="IPR000387">
    <property type="entry name" value="Tyr_Pase_dom"/>
</dbReference>
<dbReference type="Proteomes" id="UP001301442">
    <property type="component" value="Chromosome"/>
</dbReference>
<protein>
    <submittedName>
        <fullName evidence="2">Tyrosine-protein phosphatase</fullName>
    </submittedName>
</protein>
<accession>A0ABZ0GMZ2</accession>
<sequence>MNTHPFQTLTLGNDSKLIFTPCPGTKSMSLEDSITQLKQNQTSMLITLMTDAEMMANDVLALPGICHQQQITWLQLPIVDDEAPKLPFERQWSKHKQAILDEINNQGVVAIHCKGGTGRTGTVIALLLLHLGCSVTKIVAEIQAIKPKALKIQAQLDYLNAKLITAEDRF</sequence>
<name>A0ABZ0GMZ2_9GAMM</name>
<dbReference type="SUPFAM" id="SSF52799">
    <property type="entry name" value="(Phosphotyrosine protein) phosphatases II"/>
    <property type="match status" value="1"/>
</dbReference>
<dbReference type="RefSeq" id="WP_348395854.1">
    <property type="nucleotide sequence ID" value="NZ_CP136600.1"/>
</dbReference>
<dbReference type="PROSITE" id="PS00383">
    <property type="entry name" value="TYR_PHOSPHATASE_1"/>
    <property type="match status" value="1"/>
</dbReference>
<evidence type="ECO:0000313" key="3">
    <source>
        <dbReference type="Proteomes" id="UP001301442"/>
    </source>
</evidence>
<dbReference type="InterPro" id="IPR003595">
    <property type="entry name" value="Tyr_Pase_cat"/>
</dbReference>
<dbReference type="Gene3D" id="3.90.190.10">
    <property type="entry name" value="Protein tyrosine phosphatase superfamily"/>
    <property type="match status" value="1"/>
</dbReference>
<proteinExistence type="predicted"/>
<gene>
    <name evidence="2" type="ORF">RI844_17075</name>
</gene>
<evidence type="ECO:0000259" key="1">
    <source>
        <dbReference type="PROSITE" id="PS50056"/>
    </source>
</evidence>
<keyword evidence="3" id="KW-1185">Reference proteome</keyword>
<dbReference type="Pfam" id="PF22785">
    <property type="entry name" value="Tc-R-P"/>
    <property type="match status" value="1"/>
</dbReference>
<dbReference type="EMBL" id="CP136600">
    <property type="protein sequence ID" value="WOH37060.1"/>
    <property type="molecule type" value="Genomic_DNA"/>
</dbReference>
<dbReference type="InterPro" id="IPR029021">
    <property type="entry name" value="Prot-tyrosine_phosphatase-like"/>
</dbReference>